<dbReference type="PANTHER" id="PTHR12949:SF0">
    <property type="entry name" value="DNA-DIRECTED RNA POLYMERASE III SUBUNIT RPC3"/>
    <property type="match status" value="1"/>
</dbReference>
<evidence type="ECO:0000256" key="2">
    <source>
        <dbReference type="ARBA" id="ARBA00006835"/>
    </source>
</evidence>
<evidence type="ECO:0000256" key="9">
    <source>
        <dbReference type="RuleBase" id="RU367076"/>
    </source>
</evidence>
<dbReference type="Pfam" id="PF05645">
    <property type="entry name" value="RNA_pol_Rpc82"/>
    <property type="match status" value="1"/>
</dbReference>
<keyword evidence="7 9" id="KW-0539">Nucleus</keyword>
<keyword evidence="5 9" id="KW-0240">DNA-directed RNA polymerase</keyword>
<dbReference type="SUPFAM" id="SSF46785">
    <property type="entry name" value="Winged helix' DNA-binding domain"/>
    <property type="match status" value="1"/>
</dbReference>
<feature type="domain" description="DNA-directed RNA polymerase III subunit RPC3 winged-helix" evidence="13">
    <location>
        <begin position="449"/>
        <end position="523"/>
    </location>
</feature>
<evidence type="ECO:0000259" key="12">
    <source>
        <dbReference type="Pfam" id="PF08221"/>
    </source>
</evidence>
<dbReference type="EMBL" id="FM992695">
    <property type="protein sequence ID" value="CAX39796.1"/>
    <property type="molecule type" value="Genomic_DNA"/>
</dbReference>
<dbReference type="InterPro" id="IPR036388">
    <property type="entry name" value="WH-like_DNA-bd_sf"/>
</dbReference>
<gene>
    <name evidence="14" type="ordered locus">Cd36_27960</name>
    <name evidence="15" type="ORF">CD36_27960</name>
</gene>
<dbReference type="InterPro" id="IPR036390">
    <property type="entry name" value="WH_DNA-bd_sf"/>
</dbReference>
<dbReference type="CGD" id="CAL0000168579">
    <property type="gene designation" value="Cd36_27960"/>
</dbReference>
<evidence type="ECO:0000256" key="3">
    <source>
        <dbReference type="ARBA" id="ARBA00011206"/>
    </source>
</evidence>
<dbReference type="GO" id="GO:0005666">
    <property type="term" value="C:RNA polymerase III complex"/>
    <property type="evidence" value="ECO:0007669"/>
    <property type="project" value="UniProtKB-UniRule"/>
</dbReference>
<proteinExistence type="inferred from homology"/>
<dbReference type="GO" id="GO:0016779">
    <property type="term" value="F:nucleotidyltransferase activity"/>
    <property type="evidence" value="ECO:0007669"/>
    <property type="project" value="UniProtKB-KW"/>
</dbReference>
<dbReference type="GO" id="GO:0006351">
    <property type="term" value="P:DNA-templated transcription"/>
    <property type="evidence" value="ECO:0007669"/>
    <property type="project" value="InterPro"/>
</dbReference>
<evidence type="ECO:0000313" key="16">
    <source>
        <dbReference type="Proteomes" id="UP000002605"/>
    </source>
</evidence>
<dbReference type="PANTHER" id="PTHR12949">
    <property type="entry name" value="RNA POLYMERASE III DNA DIRECTED -RELATED"/>
    <property type="match status" value="1"/>
</dbReference>
<feature type="compositionally biased region" description="Low complexity" evidence="10">
    <location>
        <begin position="361"/>
        <end position="374"/>
    </location>
</feature>
<evidence type="ECO:0000256" key="7">
    <source>
        <dbReference type="ARBA" id="ARBA00023242"/>
    </source>
</evidence>
<accession>B9WL91</accession>
<feature type="domain" description="RNA polymerase III Rpc82 C -terminal" evidence="11">
    <location>
        <begin position="154"/>
        <end position="443"/>
    </location>
</feature>
<keyword evidence="15" id="KW-0808">Transferase</keyword>
<comment type="subunit">
    <text evidence="3 9">Component of the RNA polymerase III (Pol III) complex consisting of 17 subunits.</text>
</comment>
<dbReference type="RefSeq" id="XP_002421852.1">
    <property type="nucleotide sequence ID" value="XM_002421807.1"/>
</dbReference>
<dbReference type="Pfam" id="PF08221">
    <property type="entry name" value="HTH_9"/>
    <property type="match status" value="1"/>
</dbReference>
<dbReference type="GeneID" id="8049636"/>
<dbReference type="Proteomes" id="UP000002605">
    <property type="component" value="Chromosome R"/>
</dbReference>
<dbReference type="Pfam" id="PF22536">
    <property type="entry name" value="WHD_POLR3C"/>
    <property type="match status" value="1"/>
</dbReference>
<name>B9WL91_CANDC</name>
<keyword evidence="6 9" id="KW-0804">Transcription</keyword>
<evidence type="ECO:0000256" key="10">
    <source>
        <dbReference type="SAM" id="MobiDB-lite"/>
    </source>
</evidence>
<evidence type="ECO:0000256" key="8">
    <source>
        <dbReference type="ARBA" id="ARBA00025127"/>
    </source>
</evidence>
<dbReference type="InterPro" id="IPR008806">
    <property type="entry name" value="RNA_pol_III_Rpc82_C"/>
</dbReference>
<evidence type="ECO:0000259" key="11">
    <source>
        <dbReference type="Pfam" id="PF05645"/>
    </source>
</evidence>
<sequence>MDEIQMETARTQSPKSYLYTTLATTHLGEIASCIISILISNGRLTAKEISNRTKIPFKNIKSALVSLIQLNCIYYWQEDKNGKFYYSLKETGLLLFVYSGDIINHIKRQYGDEEAEIIQNILIHGHVKIEDYLNQFNQQDDKSKSNSMKINQENKFLKLFNDNWLIKLQDFHFHSLDDIWNKIFQECLKETPRSSVTSEIKRVAEAQAKAKIKLNTLLESGGSGGDVYTEINGIKKLKPELVVTFNLSRFQKHLRTNAFVNMVRSKIGVLTAIIYNAALKYIEIKSPSLEYPLLNIPGLINDPKDVKEYILSMENKLVNEKKITFSARDIQRLLPKEIDFKSSIITPTFAKPKRPLENGDNSNNNNNTSSSPTSKKIKLEDGIASSVSTSTSSSSSSSNGSLVDLNIIEQHLKLLLNGTNTPFVNEISPGNYTIPFSHLTNILKQNNFESLVKATLGDYAFRILRCVKSMKLCDEKTISNGALLKEKTVRSELYHLIKANIIEIQEVPRSADRAASKTFYLFRYKNNNNSFNYLINCLIYDMAEILNRIQDFKSEHKILLEKYKLVEGQEDQYLLDRELKLLNDLQLREIKNLVKFQRIKSLYSLYNLVD</sequence>
<evidence type="ECO:0000259" key="13">
    <source>
        <dbReference type="Pfam" id="PF22536"/>
    </source>
</evidence>
<dbReference type="KEGG" id="cdu:CD36_27960"/>
<evidence type="ECO:0000256" key="5">
    <source>
        <dbReference type="ARBA" id="ARBA00022478"/>
    </source>
</evidence>
<evidence type="ECO:0000256" key="1">
    <source>
        <dbReference type="ARBA" id="ARBA00004123"/>
    </source>
</evidence>
<evidence type="ECO:0000256" key="4">
    <source>
        <dbReference type="ARBA" id="ARBA00016689"/>
    </source>
</evidence>
<keyword evidence="16" id="KW-1185">Reference proteome</keyword>
<dbReference type="HOGENOM" id="CLU_010734_0_0_1"/>
<dbReference type="GO" id="GO:0003697">
    <property type="term" value="F:single-stranded DNA binding"/>
    <property type="evidence" value="ECO:0007669"/>
    <property type="project" value="UniProtKB-UniRule"/>
</dbReference>
<evidence type="ECO:0000313" key="15">
    <source>
        <dbReference type="EMBL" id="CAX39796.1"/>
    </source>
</evidence>
<protein>
    <recommendedName>
        <fullName evidence="4 9">DNA-directed RNA polymerase III subunit RPC3</fullName>
        <shortName evidence="9">RNA polymerase III subunit C3</shortName>
    </recommendedName>
</protein>
<dbReference type="InterPro" id="IPR013197">
    <property type="entry name" value="RNA_pol_III_RPC82-rel_HTH"/>
</dbReference>
<feature type="region of interest" description="Disordered" evidence="10">
    <location>
        <begin position="350"/>
        <end position="376"/>
    </location>
</feature>
<dbReference type="eggNOG" id="KOG2587">
    <property type="taxonomic scope" value="Eukaryota"/>
</dbReference>
<dbReference type="InterPro" id="IPR055207">
    <property type="entry name" value="POLR3C_WHD"/>
</dbReference>
<comment type="similarity">
    <text evidence="2 9">Belongs to the RNA polymerase beta chain family.</text>
</comment>
<keyword evidence="15" id="KW-0548">Nucleotidyltransferase</keyword>
<organism evidence="15 16">
    <name type="scientific">Candida dubliniensis (strain CD36 / ATCC MYA-646 / CBS 7987 / NCPF 3949 / NRRL Y-17841)</name>
    <name type="common">Yeast</name>
    <dbReference type="NCBI Taxonomy" id="573826"/>
    <lineage>
        <taxon>Eukaryota</taxon>
        <taxon>Fungi</taxon>
        <taxon>Dikarya</taxon>
        <taxon>Ascomycota</taxon>
        <taxon>Saccharomycotina</taxon>
        <taxon>Pichiomycetes</taxon>
        <taxon>Debaryomycetaceae</taxon>
        <taxon>Candida/Lodderomyces clade</taxon>
        <taxon>Candida</taxon>
    </lineage>
</organism>
<reference evidence="15 16" key="1">
    <citation type="journal article" date="2009" name="Genome Res.">
        <title>Comparative genomics of the fungal pathogens Candida dubliniensis and Candida albicans.</title>
        <authorList>
            <person name="Jackson A.P."/>
            <person name="Gamble J.A."/>
            <person name="Yeomans T."/>
            <person name="Moran G.P."/>
            <person name="Saunders D."/>
            <person name="Harris D."/>
            <person name="Aslett M."/>
            <person name="Barrell J.F."/>
            <person name="Butler G."/>
            <person name="Citiulo F."/>
            <person name="Coleman D.C."/>
            <person name="de Groot P.W.J."/>
            <person name="Goodwin T.J."/>
            <person name="Quail M.A."/>
            <person name="McQuillan J."/>
            <person name="Munro C.A."/>
            <person name="Pain A."/>
            <person name="Poulter R.T."/>
            <person name="Rajandream M.A."/>
            <person name="Renauld H."/>
            <person name="Spiering M.J."/>
            <person name="Tivey A."/>
            <person name="Gow N.A.R."/>
            <person name="Barrell B."/>
            <person name="Sullivan D.J."/>
            <person name="Berriman M."/>
        </authorList>
    </citation>
    <scope>NUCLEOTIDE SEQUENCE [LARGE SCALE GENOMIC DNA]</scope>
    <source>
        <strain evidence="16">CD36 / ATCC MYA-646 / CBS 7987 / NCPF 3949 / NRRL Y-17841</strain>
    </source>
</reference>
<evidence type="ECO:0000313" key="14">
    <source>
        <dbReference type="CGD" id="CAL0000168579"/>
    </source>
</evidence>
<evidence type="ECO:0000256" key="6">
    <source>
        <dbReference type="ARBA" id="ARBA00023163"/>
    </source>
</evidence>
<dbReference type="InterPro" id="IPR039748">
    <property type="entry name" value="RPC3"/>
</dbReference>
<dbReference type="Gene3D" id="1.10.10.10">
    <property type="entry name" value="Winged helix-like DNA-binding domain superfamily/Winged helix DNA-binding domain"/>
    <property type="match status" value="3"/>
</dbReference>
<feature type="domain" description="RNA polymerase III subunit RPC82-related helix-turn-helix" evidence="12">
    <location>
        <begin position="18"/>
        <end position="78"/>
    </location>
</feature>
<comment type="subcellular location">
    <subcellularLocation>
        <location evidence="1 9">Nucleus</location>
    </subcellularLocation>
</comment>
<comment type="function">
    <text evidence="8 9">DNA-dependent RNA polymerase catalyzes the transcription of DNA into RNA using the four ribonucleoside triphosphates as substrates. Specific core component of RNA polymerase III which synthesizes small RNAs, such as 5S rRNA and tRNAs.</text>
</comment>
<dbReference type="AlphaFoldDB" id="B9WL91"/>
<dbReference type="OrthoDB" id="272392at2759"/>